<evidence type="ECO:0000256" key="6">
    <source>
        <dbReference type="ARBA" id="ARBA00023180"/>
    </source>
</evidence>
<feature type="non-terminal residue" evidence="12">
    <location>
        <position position="566"/>
    </location>
</feature>
<dbReference type="FunFam" id="3.20.20.80:FF:000063">
    <property type="entry name" value="Beta-hexosaminidase"/>
    <property type="match status" value="1"/>
</dbReference>
<dbReference type="Gene3D" id="3.30.379.10">
    <property type="entry name" value="Chitobiase/beta-hexosaminidase domain 2-like"/>
    <property type="match status" value="1"/>
</dbReference>
<evidence type="ECO:0000256" key="9">
    <source>
        <dbReference type="SAM" id="SignalP"/>
    </source>
</evidence>
<feature type="domain" description="Beta-hexosaminidase eukaryotic type N-terminal" evidence="11">
    <location>
        <begin position="24"/>
        <end position="140"/>
    </location>
</feature>
<dbReference type="EMBL" id="AUSU01003161">
    <property type="protein sequence ID" value="EPS67345.1"/>
    <property type="molecule type" value="Genomic_DNA"/>
</dbReference>
<dbReference type="SUPFAM" id="SSF55545">
    <property type="entry name" value="beta-N-acetylhexosaminidase-like domain"/>
    <property type="match status" value="1"/>
</dbReference>
<dbReference type="GO" id="GO:0004563">
    <property type="term" value="F:beta-N-acetylhexosaminidase activity"/>
    <property type="evidence" value="ECO:0007669"/>
    <property type="project" value="UniProtKB-EC"/>
</dbReference>
<comment type="similarity">
    <text evidence="2">Belongs to the glycosyl hydrolase 20 family.</text>
</comment>
<organism evidence="12 13">
    <name type="scientific">Genlisea aurea</name>
    <dbReference type="NCBI Taxonomy" id="192259"/>
    <lineage>
        <taxon>Eukaryota</taxon>
        <taxon>Viridiplantae</taxon>
        <taxon>Streptophyta</taxon>
        <taxon>Embryophyta</taxon>
        <taxon>Tracheophyta</taxon>
        <taxon>Spermatophyta</taxon>
        <taxon>Magnoliopsida</taxon>
        <taxon>eudicotyledons</taxon>
        <taxon>Gunneridae</taxon>
        <taxon>Pentapetalae</taxon>
        <taxon>asterids</taxon>
        <taxon>lamiids</taxon>
        <taxon>Lamiales</taxon>
        <taxon>Lentibulariaceae</taxon>
        <taxon>Genlisea</taxon>
    </lineage>
</organism>
<feature type="domain" description="Glycoside hydrolase family 20 catalytic" evidence="10">
    <location>
        <begin position="161"/>
        <end position="516"/>
    </location>
</feature>
<dbReference type="SUPFAM" id="SSF51445">
    <property type="entry name" value="(Trans)glycosidases"/>
    <property type="match status" value="1"/>
</dbReference>
<dbReference type="EC" id="3.2.1.52" evidence="3"/>
<dbReference type="GO" id="GO:0005975">
    <property type="term" value="P:carbohydrate metabolic process"/>
    <property type="evidence" value="ECO:0007669"/>
    <property type="project" value="InterPro"/>
</dbReference>
<dbReference type="InterPro" id="IPR025705">
    <property type="entry name" value="Beta_hexosaminidase_sua/sub"/>
</dbReference>
<keyword evidence="6" id="KW-0325">Glycoprotein</keyword>
<dbReference type="PANTHER" id="PTHR22600:SF26">
    <property type="entry name" value="BETA-N-ACETYLHEXOSAMINIDASE"/>
    <property type="match status" value="1"/>
</dbReference>
<keyword evidence="13" id="KW-1185">Reference proteome</keyword>
<dbReference type="Proteomes" id="UP000015453">
    <property type="component" value="Unassembled WGS sequence"/>
</dbReference>
<dbReference type="AlphaFoldDB" id="S8CKY2"/>
<comment type="caution">
    <text evidence="12">The sequence shown here is derived from an EMBL/GenBank/DDBJ whole genome shotgun (WGS) entry which is preliminary data.</text>
</comment>
<accession>S8CKY2</accession>
<keyword evidence="4 9" id="KW-0732">Signal</keyword>
<dbReference type="CDD" id="cd06562">
    <property type="entry name" value="GH20_HexA_HexB-like"/>
    <property type="match status" value="1"/>
</dbReference>
<evidence type="ECO:0000256" key="7">
    <source>
        <dbReference type="ARBA" id="ARBA00023295"/>
    </source>
</evidence>
<feature type="chain" id="PRO_5004549224" description="beta-N-acetylhexosaminidase" evidence="9">
    <location>
        <begin position="18"/>
        <end position="566"/>
    </location>
</feature>
<dbReference type="GO" id="GO:0016020">
    <property type="term" value="C:membrane"/>
    <property type="evidence" value="ECO:0007669"/>
    <property type="project" value="TreeGrafter"/>
</dbReference>
<evidence type="ECO:0000256" key="2">
    <source>
        <dbReference type="ARBA" id="ARBA00006285"/>
    </source>
</evidence>
<evidence type="ECO:0000259" key="11">
    <source>
        <dbReference type="Pfam" id="PF14845"/>
    </source>
</evidence>
<proteinExistence type="inferred from homology"/>
<evidence type="ECO:0000259" key="10">
    <source>
        <dbReference type="Pfam" id="PF00728"/>
    </source>
</evidence>
<dbReference type="PRINTS" id="PR00738">
    <property type="entry name" value="GLHYDRLASE20"/>
</dbReference>
<sequence length="566" mass="62786">SIFIIIFFLARISYGAAVGFPITVWPHPTVFDWTHPQAIRLSPAFTISSAAHRYLTPAVRRYIRRIRSEKHLPLVPPRLNLTSSPPLRRLRITVSDAAAPLAHGVDESYNLSIPCTGEPAAVAAATAWGAMRGLETFSQLAYSKAPRRLGCGIYISDAPLFAHRGVLLDTSRNFYELEHLLRLIGAMSMNKLNVFHWHITDSQSFPLLLPSEPDLADKGAYSPEMKYTPADVATVVEYAMERGVRVIPEIDMPAHTGSWSKAFPEIVACGDEFWWPAGADWSDRLASEPGTGQLNPLIPNTYRVVGNAIRGVASLFPDQFYHAGGDEITPNCWKSDPSIRKFLQNGTLSQVLEIFVNATLPAILSHNRTVIYWEDILLDAEIRVHPSLLPPRNVILQTWNNGTNNTKRIVGLGYRAVVSSSEYYYLDCGHGGWVGNDTRYDDLKGGGGGGGGSWCSPFKTWQTIYNYDIASGLSEAERELVLGGEAALWSEQADPTVMDSRIWPRAAALSESLWSGNRDRNGNKRCAEATDRLNEWRHRMVTRGIAAEPIQPLWCIKNPGMCNTVN</sequence>
<dbReference type="InterPro" id="IPR017853">
    <property type="entry name" value="GH"/>
</dbReference>
<dbReference type="Pfam" id="PF00728">
    <property type="entry name" value="Glyco_hydro_20"/>
    <property type="match status" value="1"/>
</dbReference>
<dbReference type="PANTHER" id="PTHR22600">
    <property type="entry name" value="BETA-HEXOSAMINIDASE"/>
    <property type="match status" value="1"/>
</dbReference>
<dbReference type="InterPro" id="IPR029019">
    <property type="entry name" value="HEX_eukaryotic_N"/>
</dbReference>
<dbReference type="Pfam" id="PF14845">
    <property type="entry name" value="Glycohydro_20b2"/>
    <property type="match status" value="1"/>
</dbReference>
<protein>
    <recommendedName>
        <fullName evidence="3">beta-N-acetylhexosaminidase</fullName>
        <ecNumber evidence="3">3.2.1.52</ecNumber>
    </recommendedName>
</protein>
<evidence type="ECO:0000256" key="5">
    <source>
        <dbReference type="ARBA" id="ARBA00022801"/>
    </source>
</evidence>
<evidence type="ECO:0000256" key="3">
    <source>
        <dbReference type="ARBA" id="ARBA00012663"/>
    </source>
</evidence>
<dbReference type="OrthoDB" id="428480at2759"/>
<feature type="active site" description="Proton donor" evidence="8">
    <location>
        <position position="327"/>
    </location>
</feature>
<dbReference type="InterPro" id="IPR029018">
    <property type="entry name" value="Hex-like_dom2"/>
</dbReference>
<gene>
    <name evidence="12" type="ORF">M569_07429</name>
</gene>
<evidence type="ECO:0000313" key="13">
    <source>
        <dbReference type="Proteomes" id="UP000015453"/>
    </source>
</evidence>
<dbReference type="PIRSF" id="PIRSF001093">
    <property type="entry name" value="B-hxosamndse_ab_euk"/>
    <property type="match status" value="1"/>
</dbReference>
<feature type="non-terminal residue" evidence="12">
    <location>
        <position position="1"/>
    </location>
</feature>
<evidence type="ECO:0000313" key="12">
    <source>
        <dbReference type="EMBL" id="EPS67345.1"/>
    </source>
</evidence>
<evidence type="ECO:0000256" key="4">
    <source>
        <dbReference type="ARBA" id="ARBA00022729"/>
    </source>
</evidence>
<evidence type="ECO:0000256" key="8">
    <source>
        <dbReference type="PIRSR" id="PIRSR001093-1"/>
    </source>
</evidence>
<feature type="signal peptide" evidence="9">
    <location>
        <begin position="1"/>
        <end position="17"/>
    </location>
</feature>
<dbReference type="Gene3D" id="3.20.20.80">
    <property type="entry name" value="Glycosidases"/>
    <property type="match status" value="1"/>
</dbReference>
<keyword evidence="5" id="KW-0378">Hydrolase</keyword>
<comment type="catalytic activity">
    <reaction evidence="1">
        <text>Hydrolysis of terminal non-reducing N-acetyl-D-hexosamine residues in N-acetyl-beta-D-hexosaminides.</text>
        <dbReference type="EC" id="3.2.1.52"/>
    </reaction>
</comment>
<dbReference type="GO" id="GO:0030203">
    <property type="term" value="P:glycosaminoglycan metabolic process"/>
    <property type="evidence" value="ECO:0007669"/>
    <property type="project" value="TreeGrafter"/>
</dbReference>
<evidence type="ECO:0000256" key="1">
    <source>
        <dbReference type="ARBA" id="ARBA00001231"/>
    </source>
</evidence>
<name>S8CKY2_9LAMI</name>
<keyword evidence="7" id="KW-0326">Glycosidase</keyword>
<dbReference type="InterPro" id="IPR015883">
    <property type="entry name" value="Glyco_hydro_20_cat"/>
</dbReference>
<reference evidence="12 13" key="1">
    <citation type="journal article" date="2013" name="BMC Genomics">
        <title>The miniature genome of a carnivorous plant Genlisea aurea contains a low number of genes and short non-coding sequences.</title>
        <authorList>
            <person name="Leushkin E.V."/>
            <person name="Sutormin R.A."/>
            <person name="Nabieva E.R."/>
            <person name="Penin A.A."/>
            <person name="Kondrashov A.S."/>
            <person name="Logacheva M.D."/>
        </authorList>
    </citation>
    <scope>NUCLEOTIDE SEQUENCE [LARGE SCALE GENOMIC DNA]</scope>
</reference>